<evidence type="ECO:0000256" key="4">
    <source>
        <dbReference type="ARBA" id="ARBA00022989"/>
    </source>
</evidence>
<dbReference type="Gene3D" id="1.20.1250.20">
    <property type="entry name" value="MFS general substrate transporter like domains"/>
    <property type="match status" value="1"/>
</dbReference>
<feature type="non-terminal residue" evidence="7">
    <location>
        <position position="1"/>
    </location>
</feature>
<feature type="transmembrane region" description="Helical" evidence="6">
    <location>
        <begin position="109"/>
        <end position="132"/>
    </location>
</feature>
<evidence type="ECO:0008006" key="9">
    <source>
        <dbReference type="Google" id="ProtNLM"/>
    </source>
</evidence>
<comment type="caution">
    <text evidence="7">The sequence shown here is derived from an EMBL/GenBank/DDBJ whole genome shotgun (WGS) entry which is preliminary data.</text>
</comment>
<evidence type="ECO:0000256" key="5">
    <source>
        <dbReference type="ARBA" id="ARBA00023136"/>
    </source>
</evidence>
<evidence type="ECO:0000313" key="8">
    <source>
        <dbReference type="Proteomes" id="UP001432027"/>
    </source>
</evidence>
<dbReference type="SUPFAM" id="SSF103473">
    <property type="entry name" value="MFS general substrate transporter"/>
    <property type="match status" value="1"/>
</dbReference>
<dbReference type="GO" id="GO:0016020">
    <property type="term" value="C:membrane"/>
    <property type="evidence" value="ECO:0007669"/>
    <property type="project" value="UniProtKB-SubCell"/>
</dbReference>
<dbReference type="Proteomes" id="UP001432027">
    <property type="component" value="Unassembled WGS sequence"/>
</dbReference>
<evidence type="ECO:0000256" key="6">
    <source>
        <dbReference type="SAM" id="Phobius"/>
    </source>
</evidence>
<keyword evidence="5 6" id="KW-0472">Membrane</keyword>
<sequence>SAILSSWIVRSGIPWQTGLFLAPLFTIAPLIGLFFAQKSFRSVEQQRNFDGIISSAFRLFSNKSLLILITASSLKQFHSKAFTFWSPSMFLNAWNSSPDSFFGLSYTTLTTLISSSSMIGIVMGLGPIMWFAQSWRHGTDLFSGRTGFMRAYPIVVSFGAMLNVASYIIGLLILIKSYVAFLQLMMMVSTSSGDIRNCNTCIQMVVPTSSRPAAIALSRLIIGIVTIPSAQLVGMISDAIRGDSTLSNDRLHAYPVV</sequence>
<keyword evidence="4 6" id="KW-1133">Transmembrane helix</keyword>
<evidence type="ECO:0000256" key="3">
    <source>
        <dbReference type="ARBA" id="ARBA00022692"/>
    </source>
</evidence>
<dbReference type="InterPro" id="IPR044770">
    <property type="entry name" value="MFS_spinster-like"/>
</dbReference>
<name>A0AAV5TZH0_9BILA</name>
<reference evidence="7" key="1">
    <citation type="submission" date="2023-10" db="EMBL/GenBank/DDBJ databases">
        <title>Genome assembly of Pristionchus species.</title>
        <authorList>
            <person name="Yoshida K."/>
            <person name="Sommer R.J."/>
        </authorList>
    </citation>
    <scope>NUCLEOTIDE SEQUENCE</scope>
    <source>
        <strain evidence="7">RS0144</strain>
    </source>
</reference>
<organism evidence="7 8">
    <name type="scientific">Pristionchus entomophagus</name>
    <dbReference type="NCBI Taxonomy" id="358040"/>
    <lineage>
        <taxon>Eukaryota</taxon>
        <taxon>Metazoa</taxon>
        <taxon>Ecdysozoa</taxon>
        <taxon>Nematoda</taxon>
        <taxon>Chromadorea</taxon>
        <taxon>Rhabditida</taxon>
        <taxon>Rhabditina</taxon>
        <taxon>Diplogasteromorpha</taxon>
        <taxon>Diplogasteroidea</taxon>
        <taxon>Neodiplogasteridae</taxon>
        <taxon>Pristionchus</taxon>
    </lineage>
</organism>
<accession>A0AAV5TZH0</accession>
<feature type="non-terminal residue" evidence="7">
    <location>
        <position position="257"/>
    </location>
</feature>
<dbReference type="InterPro" id="IPR036259">
    <property type="entry name" value="MFS_trans_sf"/>
</dbReference>
<evidence type="ECO:0000256" key="1">
    <source>
        <dbReference type="ARBA" id="ARBA00004141"/>
    </source>
</evidence>
<keyword evidence="8" id="KW-1185">Reference proteome</keyword>
<dbReference type="EMBL" id="BTSX01000005">
    <property type="protein sequence ID" value="GMS99593.1"/>
    <property type="molecule type" value="Genomic_DNA"/>
</dbReference>
<dbReference type="PANTHER" id="PTHR23505">
    <property type="entry name" value="SPINSTER"/>
    <property type="match status" value="1"/>
</dbReference>
<gene>
    <name evidence="7" type="ORF">PENTCL1PPCAC_21768</name>
</gene>
<evidence type="ECO:0000256" key="2">
    <source>
        <dbReference type="ARBA" id="ARBA00022448"/>
    </source>
</evidence>
<keyword evidence="3 6" id="KW-0812">Transmembrane</keyword>
<dbReference type="PANTHER" id="PTHR23505:SF79">
    <property type="entry name" value="PROTEIN SPINSTER"/>
    <property type="match status" value="1"/>
</dbReference>
<protein>
    <recommendedName>
        <fullName evidence="9">G protein-coupled receptor</fullName>
    </recommendedName>
</protein>
<feature type="transmembrane region" description="Helical" evidence="6">
    <location>
        <begin position="152"/>
        <end position="175"/>
    </location>
</feature>
<dbReference type="AlphaFoldDB" id="A0AAV5TZH0"/>
<proteinExistence type="predicted"/>
<keyword evidence="2" id="KW-0813">Transport</keyword>
<comment type="subcellular location">
    <subcellularLocation>
        <location evidence="1">Membrane</location>
        <topology evidence="1">Multi-pass membrane protein</topology>
    </subcellularLocation>
</comment>
<evidence type="ECO:0000313" key="7">
    <source>
        <dbReference type="EMBL" id="GMS99593.1"/>
    </source>
</evidence>
<feature type="transmembrane region" description="Helical" evidence="6">
    <location>
        <begin position="15"/>
        <end position="36"/>
    </location>
</feature>